<sequence>MSVPKRTLIATGVAAISAAALLMAPTAAQAAEHQTAPTHKTVYVTGTNVHLREYPRTNATILATVSHQYLWDWCQTNRNTTPVQSPKGGTNRWWSKVTLVGGSDIAYVSNVYLQSSGQKIAGVPDC</sequence>
<proteinExistence type="predicted"/>
<dbReference type="EMBL" id="BAAATR010000015">
    <property type="protein sequence ID" value="GAA2250290.1"/>
    <property type="molecule type" value="Genomic_DNA"/>
</dbReference>
<name>A0ABN3E7T8_9ACTN</name>
<evidence type="ECO:0000313" key="3">
    <source>
        <dbReference type="Proteomes" id="UP001500305"/>
    </source>
</evidence>
<keyword evidence="3" id="KW-1185">Reference proteome</keyword>
<dbReference type="Proteomes" id="UP001500305">
    <property type="component" value="Unassembled WGS sequence"/>
</dbReference>
<keyword evidence="1" id="KW-0732">Signal</keyword>
<protein>
    <recommendedName>
        <fullName evidence="4">SH3 domain-containing protein</fullName>
    </recommendedName>
</protein>
<reference evidence="2 3" key="1">
    <citation type="journal article" date="2019" name="Int. J. Syst. Evol. Microbiol.">
        <title>The Global Catalogue of Microorganisms (GCM) 10K type strain sequencing project: providing services to taxonomists for standard genome sequencing and annotation.</title>
        <authorList>
            <consortium name="The Broad Institute Genomics Platform"/>
            <consortium name="The Broad Institute Genome Sequencing Center for Infectious Disease"/>
            <person name="Wu L."/>
            <person name="Ma J."/>
        </authorList>
    </citation>
    <scope>NUCLEOTIDE SEQUENCE [LARGE SCALE GENOMIC DNA]</scope>
    <source>
        <strain evidence="2 3">JCM 7356</strain>
    </source>
</reference>
<dbReference type="Gene3D" id="2.30.30.40">
    <property type="entry name" value="SH3 Domains"/>
    <property type="match status" value="1"/>
</dbReference>
<feature type="chain" id="PRO_5047362380" description="SH3 domain-containing protein" evidence="1">
    <location>
        <begin position="31"/>
        <end position="126"/>
    </location>
</feature>
<dbReference type="RefSeq" id="WP_344637461.1">
    <property type="nucleotide sequence ID" value="NZ_BAAATR010000015.1"/>
</dbReference>
<accession>A0ABN3E7T8</accession>
<evidence type="ECO:0008006" key="4">
    <source>
        <dbReference type="Google" id="ProtNLM"/>
    </source>
</evidence>
<comment type="caution">
    <text evidence="2">The sequence shown here is derived from an EMBL/GenBank/DDBJ whole genome shotgun (WGS) entry which is preliminary data.</text>
</comment>
<evidence type="ECO:0000256" key="1">
    <source>
        <dbReference type="SAM" id="SignalP"/>
    </source>
</evidence>
<evidence type="ECO:0000313" key="2">
    <source>
        <dbReference type="EMBL" id="GAA2250290.1"/>
    </source>
</evidence>
<dbReference type="InterPro" id="IPR006311">
    <property type="entry name" value="TAT_signal"/>
</dbReference>
<dbReference type="PROSITE" id="PS51318">
    <property type="entry name" value="TAT"/>
    <property type="match status" value="1"/>
</dbReference>
<gene>
    <name evidence="2" type="ORF">GCM10010430_36330</name>
</gene>
<organism evidence="2 3">
    <name type="scientific">Kitasatospora cystarginea</name>
    <dbReference type="NCBI Taxonomy" id="58350"/>
    <lineage>
        <taxon>Bacteria</taxon>
        <taxon>Bacillati</taxon>
        <taxon>Actinomycetota</taxon>
        <taxon>Actinomycetes</taxon>
        <taxon>Kitasatosporales</taxon>
        <taxon>Streptomycetaceae</taxon>
        <taxon>Kitasatospora</taxon>
    </lineage>
</organism>
<feature type="signal peptide" evidence="1">
    <location>
        <begin position="1"/>
        <end position="30"/>
    </location>
</feature>